<dbReference type="Pfam" id="PF02378">
    <property type="entry name" value="PTS_EIIC"/>
    <property type="match status" value="1"/>
</dbReference>
<dbReference type="AlphaFoldDB" id="G8PEY2"/>
<dbReference type="GO" id="GO:0009401">
    <property type="term" value="P:phosphoenolpyruvate-dependent sugar phosphotransferase system"/>
    <property type="evidence" value="ECO:0007669"/>
    <property type="project" value="InterPro"/>
</dbReference>
<evidence type="ECO:0000313" key="12">
    <source>
        <dbReference type="Proteomes" id="UP000005444"/>
    </source>
</evidence>
<dbReference type="eggNOG" id="COG1455">
    <property type="taxonomic scope" value="Bacteria"/>
</dbReference>
<dbReference type="InterPro" id="IPR004796">
    <property type="entry name" value="PTS_IIC_cello"/>
</dbReference>
<dbReference type="EMBL" id="CP003137">
    <property type="protein sequence ID" value="AEV95661.1"/>
    <property type="molecule type" value="Genomic_DNA"/>
</dbReference>
<evidence type="ECO:0000256" key="4">
    <source>
        <dbReference type="ARBA" id="ARBA00022597"/>
    </source>
</evidence>
<organism evidence="11 12">
    <name type="scientific">Pediococcus claussenii (strain ATCC BAA-344 / DSM 14800 / JCM 18046 / KCTC 3811 / LMG 21948 / P06)</name>
    <dbReference type="NCBI Taxonomy" id="701521"/>
    <lineage>
        <taxon>Bacteria</taxon>
        <taxon>Bacillati</taxon>
        <taxon>Bacillota</taxon>
        <taxon>Bacilli</taxon>
        <taxon>Lactobacillales</taxon>
        <taxon>Lactobacillaceae</taxon>
        <taxon>Pediococcus</taxon>
    </lineage>
</organism>
<evidence type="ECO:0000313" key="11">
    <source>
        <dbReference type="EMBL" id="AEV95661.1"/>
    </source>
</evidence>
<dbReference type="GO" id="GO:0005886">
    <property type="term" value="C:plasma membrane"/>
    <property type="evidence" value="ECO:0007669"/>
    <property type="project" value="UniProtKB-SubCell"/>
</dbReference>
<keyword evidence="2 8" id="KW-0813">Transport</keyword>
<dbReference type="InterPro" id="IPR051088">
    <property type="entry name" value="PTS_Sugar-EIIC/EIIB"/>
</dbReference>
<dbReference type="GO" id="GO:0008982">
    <property type="term" value="F:protein-N(PI)-phosphohistidine-sugar phosphotransferase activity"/>
    <property type="evidence" value="ECO:0007669"/>
    <property type="project" value="UniProtKB-UniRule"/>
</dbReference>
<feature type="transmembrane region" description="Helical" evidence="9">
    <location>
        <begin position="241"/>
        <end position="263"/>
    </location>
</feature>
<protein>
    <recommendedName>
        <fullName evidence="8">Permease IIC component</fullName>
    </recommendedName>
</protein>
<keyword evidence="7 8" id="KW-0472">Membrane</keyword>
<feature type="transmembrane region" description="Helical" evidence="9">
    <location>
        <begin position="87"/>
        <end position="103"/>
    </location>
</feature>
<dbReference type="PATRIC" id="fig|701521.8.peg.1341"/>
<dbReference type="InterPro" id="IPR003352">
    <property type="entry name" value="PTS_EIIC"/>
</dbReference>
<evidence type="ECO:0000259" key="10">
    <source>
        <dbReference type="PROSITE" id="PS51105"/>
    </source>
</evidence>
<feature type="transmembrane region" description="Helical" evidence="9">
    <location>
        <begin position="158"/>
        <end position="177"/>
    </location>
</feature>
<dbReference type="KEGG" id="pce:PECL_1437"/>
<keyword evidence="3 8" id="KW-1003">Cell membrane</keyword>
<evidence type="ECO:0000256" key="9">
    <source>
        <dbReference type="SAM" id="Phobius"/>
    </source>
</evidence>
<feature type="transmembrane region" description="Helical" evidence="9">
    <location>
        <begin position="198"/>
        <end position="221"/>
    </location>
</feature>
<feature type="transmembrane region" description="Helical" evidence="9">
    <location>
        <begin position="347"/>
        <end position="369"/>
    </location>
</feature>
<feature type="domain" description="PTS EIIC type-3" evidence="10">
    <location>
        <begin position="18"/>
        <end position="432"/>
    </location>
</feature>
<feature type="transmembrane region" description="Helical" evidence="9">
    <location>
        <begin position="115"/>
        <end position="138"/>
    </location>
</feature>
<evidence type="ECO:0000256" key="2">
    <source>
        <dbReference type="ARBA" id="ARBA00022448"/>
    </source>
</evidence>
<accession>G8PEY2</accession>
<comment type="function">
    <text evidence="8">The phosphoenolpyruvate-dependent sugar phosphotransferase system (PTS), a major carbohydrate active -transport system, catalyzes the phosphorylation of incoming sugar substrates concomitant with their translocation across the cell membrane.</text>
</comment>
<keyword evidence="12" id="KW-1185">Reference proteome</keyword>
<dbReference type="PANTHER" id="PTHR33989:SF10">
    <property type="entry name" value="PERMEASE IIC COMPONENT"/>
    <property type="match status" value="1"/>
</dbReference>
<keyword evidence="5 9" id="KW-0812">Transmembrane</keyword>
<evidence type="ECO:0000256" key="7">
    <source>
        <dbReference type="ARBA" id="ARBA00023136"/>
    </source>
</evidence>
<dbReference type="STRING" id="701521.PECL_1437"/>
<keyword evidence="6 9" id="KW-1133">Transmembrane helix</keyword>
<dbReference type="PIRSF" id="PIRSF006351">
    <property type="entry name" value="PTS_EIIC-Cellobiose"/>
    <property type="match status" value="1"/>
</dbReference>
<dbReference type="InterPro" id="IPR004501">
    <property type="entry name" value="PTS_EIIC_3"/>
</dbReference>
<evidence type="ECO:0000256" key="1">
    <source>
        <dbReference type="ARBA" id="ARBA00004651"/>
    </source>
</evidence>
<dbReference type="GO" id="GO:1901264">
    <property type="term" value="P:carbohydrate derivative transport"/>
    <property type="evidence" value="ECO:0007669"/>
    <property type="project" value="TreeGrafter"/>
</dbReference>
<feature type="transmembrane region" description="Helical" evidence="9">
    <location>
        <begin position="41"/>
        <end position="67"/>
    </location>
</feature>
<evidence type="ECO:0000256" key="6">
    <source>
        <dbReference type="ARBA" id="ARBA00022989"/>
    </source>
</evidence>
<keyword evidence="4 8" id="KW-0762">Sugar transport</keyword>
<evidence type="ECO:0000256" key="8">
    <source>
        <dbReference type="PIRNR" id="PIRNR006351"/>
    </source>
</evidence>
<name>G8PEY2_PEDCP</name>
<reference evidence="11 12" key="1">
    <citation type="journal article" date="2012" name="J. Bacteriol.">
        <title>Complete Genome Sequence of the Beer Spoilage Organism Pediococcus claussenii ATCC BAA-344T.</title>
        <authorList>
            <person name="Pittet V."/>
            <person name="Abegunde T."/>
            <person name="Marfleet T."/>
            <person name="Haakensen M."/>
            <person name="Morrow K."/>
            <person name="Jayaprakash T."/>
            <person name="Schroeder K."/>
            <person name="Trost B."/>
            <person name="Byrns S."/>
            <person name="Bergsveinson J."/>
            <person name="Kusalik A."/>
            <person name="Ziola B."/>
        </authorList>
    </citation>
    <scope>NUCLEOTIDE SEQUENCE [LARGE SCALE GENOMIC DNA]</scope>
    <source>
        <strain evidence="11 12">ATCC BAA-344</strain>
    </source>
</reference>
<evidence type="ECO:0000256" key="5">
    <source>
        <dbReference type="ARBA" id="ARBA00022692"/>
    </source>
</evidence>
<gene>
    <name evidence="11" type="ordered locus">PECL_1437</name>
</gene>
<dbReference type="PANTHER" id="PTHR33989">
    <property type="match status" value="1"/>
</dbReference>
<proteinExistence type="predicted"/>
<dbReference type="HOGENOM" id="CLU_029688_1_2_9"/>
<feature type="transmembrane region" description="Helical" evidence="9">
    <location>
        <begin position="415"/>
        <end position="432"/>
    </location>
</feature>
<dbReference type="PROSITE" id="PS51105">
    <property type="entry name" value="PTS_EIIC_TYPE_3"/>
    <property type="match status" value="1"/>
</dbReference>
<feature type="transmembrane region" description="Helical" evidence="9">
    <location>
        <begin position="376"/>
        <end position="395"/>
    </location>
</feature>
<comment type="subcellular location">
    <subcellularLocation>
        <location evidence="1">Cell membrane</location>
        <topology evidence="1">Multi-pass membrane protein</topology>
    </subcellularLocation>
</comment>
<evidence type="ECO:0000256" key="3">
    <source>
        <dbReference type="ARBA" id="ARBA00022475"/>
    </source>
</evidence>
<sequence>MSQNKPMTTSEKLENSGFIAKFTEISVKVGNWVYLRSLRDAFAIILPVFIIAGLGVLFNNTVFTWLFHGDTLTKVQVFGNAITNGSLNVAGLLVAPMIGYTLAKNKNFNNPIAAAAMSLACLMILMPGNVQLGTVASAGAKMATVTGGLSYLNTGTQGMFGGIIVGLVATSIFMKLASFKHLQIHLGDNIPPAVGASFSVLLPALILMSIFAVIAALLQGFFNTDLINLIKTWIQEPLRGFNTNIVGFCVIYTVANFLFTLGIHQTVISGTLMDPLVLVNMNQNMTAYAHHAAHIPNIITTSFVSNYTLIGGSGGTISLIIAILIFSKIKSSKQVASLSLAPGLFNINEPMIFGFPIVFNLPMMIPFVLFPTISSIIGYTATALGWVSRTVVLVPWTTPPLIGPYLSTAGDWRSVILQALIIGLGVLFYLPFMKISERVASVEASEELTQDDK</sequence>
<dbReference type="Proteomes" id="UP000005444">
    <property type="component" value="Chromosome"/>
</dbReference>
<feature type="transmembrane region" description="Helical" evidence="9">
    <location>
        <begin position="307"/>
        <end position="327"/>
    </location>
</feature>
<dbReference type="NCBIfam" id="TIGR00410">
    <property type="entry name" value="lacE"/>
    <property type="match status" value="1"/>
</dbReference>